<accession>A0A6J4LIG6</accession>
<feature type="region of interest" description="Disordered" evidence="1">
    <location>
        <begin position="1"/>
        <end position="194"/>
    </location>
</feature>
<evidence type="ECO:0000256" key="1">
    <source>
        <dbReference type="SAM" id="MobiDB-lite"/>
    </source>
</evidence>
<gene>
    <name evidence="2" type="ORF">AVDCRST_MAG36-1070</name>
</gene>
<dbReference type="AlphaFoldDB" id="A0A6J4LIG6"/>
<dbReference type="GO" id="GO:0016746">
    <property type="term" value="F:acyltransferase activity"/>
    <property type="evidence" value="ECO:0007669"/>
    <property type="project" value="UniProtKB-KW"/>
</dbReference>
<keyword evidence="2" id="KW-0012">Acyltransferase</keyword>
<feature type="compositionally biased region" description="Low complexity" evidence="1">
    <location>
        <begin position="132"/>
        <end position="141"/>
    </location>
</feature>
<dbReference type="EMBL" id="CADCUH010000064">
    <property type="protein sequence ID" value="CAA9333828.1"/>
    <property type="molecule type" value="Genomic_DNA"/>
</dbReference>
<feature type="non-terminal residue" evidence="2">
    <location>
        <position position="1"/>
    </location>
</feature>
<organism evidence="2">
    <name type="scientific">uncultured Nocardioidaceae bacterium</name>
    <dbReference type="NCBI Taxonomy" id="253824"/>
    <lineage>
        <taxon>Bacteria</taxon>
        <taxon>Bacillati</taxon>
        <taxon>Actinomycetota</taxon>
        <taxon>Actinomycetes</taxon>
        <taxon>Propionibacteriales</taxon>
        <taxon>Nocardioidaceae</taxon>
        <taxon>environmental samples</taxon>
    </lineage>
</organism>
<evidence type="ECO:0000313" key="2">
    <source>
        <dbReference type="EMBL" id="CAA9333828.1"/>
    </source>
</evidence>
<protein>
    <submittedName>
        <fullName evidence="2">Ribosomal-protein-S5p-alanine acetyltransferase</fullName>
        <ecNumber evidence="2">2.3.1.128</ecNumber>
    </submittedName>
</protein>
<reference evidence="2" key="1">
    <citation type="submission" date="2020-02" db="EMBL/GenBank/DDBJ databases">
        <authorList>
            <person name="Meier V. D."/>
        </authorList>
    </citation>
    <scope>NUCLEOTIDE SEQUENCE</scope>
    <source>
        <strain evidence="2">AVDCRST_MAG36</strain>
    </source>
</reference>
<keyword evidence="2" id="KW-0808">Transferase</keyword>
<feature type="compositionally biased region" description="Basic residues" evidence="1">
    <location>
        <begin position="112"/>
        <end position="122"/>
    </location>
</feature>
<dbReference type="EC" id="2.3.1.128" evidence="2"/>
<name>A0A6J4LIG6_9ACTN</name>
<sequence length="194" mass="20346">AAVVAAARRTVVARGRPPPAGLRAPADPLRGRTGARRGVRAQPRAPRALGPTAWAGVVHRGRPTGAGRERARGSGRGPARGVARPLRRRGGRPGRAAERRPRPVPVGVARLLGRRRPHRSRDRHLGGGVRLRGGAAVRAAPGRGGDRAAQHRLPGRAAPAGLHPLRYGGAVPVHRRRVARPPPLPAAPARRPAV</sequence>
<proteinExistence type="predicted"/>
<feature type="non-terminal residue" evidence="2">
    <location>
        <position position="194"/>
    </location>
</feature>
<feature type="compositionally biased region" description="Low complexity" evidence="1">
    <location>
        <begin position="1"/>
        <end position="32"/>
    </location>
</feature>